<dbReference type="Proteomes" id="UP000824469">
    <property type="component" value="Unassembled WGS sequence"/>
</dbReference>
<comment type="caution">
    <text evidence="2">The sequence shown here is derived from an EMBL/GenBank/DDBJ whole genome shotgun (WGS) entry which is preliminary data.</text>
</comment>
<accession>A0AA38GGD7</accession>
<protein>
    <submittedName>
        <fullName evidence="2">Uncharacterized protein</fullName>
    </submittedName>
</protein>
<feature type="non-terminal residue" evidence="2">
    <location>
        <position position="99"/>
    </location>
</feature>
<proteinExistence type="predicted"/>
<keyword evidence="3" id="KW-1185">Reference proteome</keyword>
<gene>
    <name evidence="2" type="ORF">KI387_016031</name>
</gene>
<evidence type="ECO:0000313" key="2">
    <source>
        <dbReference type="EMBL" id="KAH9321392.1"/>
    </source>
</evidence>
<feature type="region of interest" description="Disordered" evidence="1">
    <location>
        <begin position="72"/>
        <end position="99"/>
    </location>
</feature>
<feature type="non-terminal residue" evidence="2">
    <location>
        <position position="1"/>
    </location>
</feature>
<name>A0AA38GGD7_TAXCH</name>
<evidence type="ECO:0000256" key="1">
    <source>
        <dbReference type="SAM" id="MobiDB-lite"/>
    </source>
</evidence>
<reference evidence="2 3" key="1">
    <citation type="journal article" date="2021" name="Nat. Plants">
        <title>The Taxus genome provides insights into paclitaxel biosynthesis.</title>
        <authorList>
            <person name="Xiong X."/>
            <person name="Gou J."/>
            <person name="Liao Q."/>
            <person name="Li Y."/>
            <person name="Zhou Q."/>
            <person name="Bi G."/>
            <person name="Li C."/>
            <person name="Du R."/>
            <person name="Wang X."/>
            <person name="Sun T."/>
            <person name="Guo L."/>
            <person name="Liang H."/>
            <person name="Lu P."/>
            <person name="Wu Y."/>
            <person name="Zhang Z."/>
            <person name="Ro D.K."/>
            <person name="Shang Y."/>
            <person name="Huang S."/>
            <person name="Yan J."/>
        </authorList>
    </citation>
    <scope>NUCLEOTIDE SEQUENCE [LARGE SCALE GENOMIC DNA]</scope>
    <source>
        <strain evidence="2">Ta-2019</strain>
    </source>
</reference>
<dbReference type="EMBL" id="JAHRHJ020000003">
    <property type="protein sequence ID" value="KAH9321392.1"/>
    <property type="molecule type" value="Genomic_DNA"/>
</dbReference>
<sequence>FMFEDDAIHDEKFIDSNTIMQEGEKLAQQDEDELDCLSELEECFNEEDPMEITTFAAITLIPQQKLLSVMEENIREQPTTHDSPPESDLEDLDEDIIIE</sequence>
<organism evidence="2 3">
    <name type="scientific">Taxus chinensis</name>
    <name type="common">Chinese yew</name>
    <name type="synonym">Taxus wallichiana var. chinensis</name>
    <dbReference type="NCBI Taxonomy" id="29808"/>
    <lineage>
        <taxon>Eukaryota</taxon>
        <taxon>Viridiplantae</taxon>
        <taxon>Streptophyta</taxon>
        <taxon>Embryophyta</taxon>
        <taxon>Tracheophyta</taxon>
        <taxon>Spermatophyta</taxon>
        <taxon>Pinopsida</taxon>
        <taxon>Pinidae</taxon>
        <taxon>Conifers II</taxon>
        <taxon>Cupressales</taxon>
        <taxon>Taxaceae</taxon>
        <taxon>Taxus</taxon>
    </lineage>
</organism>
<feature type="compositionally biased region" description="Acidic residues" evidence="1">
    <location>
        <begin position="85"/>
        <end position="99"/>
    </location>
</feature>
<dbReference type="AlphaFoldDB" id="A0AA38GGD7"/>
<evidence type="ECO:0000313" key="3">
    <source>
        <dbReference type="Proteomes" id="UP000824469"/>
    </source>
</evidence>